<evidence type="ECO:0000313" key="3">
    <source>
        <dbReference type="Proteomes" id="UP000050640"/>
    </source>
</evidence>
<comment type="subunit">
    <text evidence="1">The nucleosome is a histone octamer containing two molecules each of H2A, H2B, H3 and H4 assembled in one H3-H4 heterotetramer and two H2A-H2B heterodimers. The octamer wraps approximately 147 bp of DNA.</text>
</comment>
<organism evidence="3 4">
    <name type="scientific">Elaeophora elaphi</name>
    <dbReference type="NCBI Taxonomy" id="1147741"/>
    <lineage>
        <taxon>Eukaryota</taxon>
        <taxon>Metazoa</taxon>
        <taxon>Ecdysozoa</taxon>
        <taxon>Nematoda</taxon>
        <taxon>Chromadorea</taxon>
        <taxon>Rhabditida</taxon>
        <taxon>Spirurina</taxon>
        <taxon>Spiruromorpha</taxon>
        <taxon>Filarioidea</taxon>
        <taxon>Onchocercidae</taxon>
        <taxon>Elaeophora</taxon>
    </lineage>
</organism>
<evidence type="ECO:0000256" key="1">
    <source>
        <dbReference type="RuleBase" id="RU003767"/>
    </source>
</evidence>
<dbReference type="Gene3D" id="1.10.20.10">
    <property type="entry name" value="Histone, subunit A"/>
    <property type="match status" value="1"/>
</dbReference>
<dbReference type="WBParaSite" id="EEL_0000288001-mRNA-1">
    <property type="protein sequence ID" value="EEL_0000288001-mRNA-1"/>
    <property type="gene ID" value="EEL_0000288001"/>
</dbReference>
<dbReference type="AlphaFoldDB" id="A0A0R3RN20"/>
<proteinExistence type="inferred from homology"/>
<dbReference type="InterPro" id="IPR002119">
    <property type="entry name" value="Histone_H2A"/>
</dbReference>
<evidence type="ECO:0000313" key="4">
    <source>
        <dbReference type="WBParaSite" id="EEL_0000288001-mRNA-1"/>
    </source>
</evidence>
<dbReference type="SUPFAM" id="SSF47113">
    <property type="entry name" value="Histone-fold"/>
    <property type="match status" value="1"/>
</dbReference>
<keyword evidence="1" id="KW-0158">Chromosome</keyword>
<dbReference type="GO" id="GO:0003677">
    <property type="term" value="F:DNA binding"/>
    <property type="evidence" value="ECO:0007669"/>
    <property type="project" value="UniProtKB-KW"/>
</dbReference>
<dbReference type="GO" id="GO:0030527">
    <property type="term" value="F:structural constituent of chromatin"/>
    <property type="evidence" value="ECO:0007669"/>
    <property type="project" value="InterPro"/>
</dbReference>
<dbReference type="SMART" id="SM00414">
    <property type="entry name" value="H2A"/>
    <property type="match status" value="1"/>
</dbReference>
<reference evidence="4" key="1">
    <citation type="submission" date="2017-02" db="UniProtKB">
        <authorList>
            <consortium name="WormBaseParasite"/>
        </authorList>
    </citation>
    <scope>IDENTIFICATION</scope>
</reference>
<dbReference type="Proteomes" id="UP000050640">
    <property type="component" value="Unplaced"/>
</dbReference>
<evidence type="ECO:0000256" key="2">
    <source>
        <dbReference type="SAM" id="Phobius"/>
    </source>
</evidence>
<dbReference type="InterPro" id="IPR009072">
    <property type="entry name" value="Histone-fold"/>
</dbReference>
<accession>A0A0R3RN20</accession>
<keyword evidence="2" id="KW-0472">Membrane</keyword>
<keyword evidence="1" id="KW-0539">Nucleus</keyword>
<dbReference type="GO" id="GO:0005634">
    <property type="term" value="C:nucleus"/>
    <property type="evidence" value="ECO:0007669"/>
    <property type="project" value="UniProtKB-SubCell"/>
</dbReference>
<comment type="similarity">
    <text evidence="1">Belongs to the histone H2A family.</text>
</comment>
<keyword evidence="3" id="KW-1185">Reference proteome</keyword>
<feature type="transmembrane region" description="Helical" evidence="2">
    <location>
        <begin position="33"/>
        <end position="52"/>
    </location>
</feature>
<keyword evidence="1" id="KW-0238">DNA-binding</keyword>
<dbReference type="GO" id="GO:0000786">
    <property type="term" value="C:nucleosome"/>
    <property type="evidence" value="ECO:0007669"/>
    <property type="project" value="UniProtKB-KW"/>
</dbReference>
<keyword evidence="1" id="KW-0544">Nucleosome core</keyword>
<dbReference type="PANTHER" id="PTHR23430">
    <property type="entry name" value="HISTONE H2A"/>
    <property type="match status" value="1"/>
</dbReference>
<keyword evidence="2" id="KW-0812">Transmembrane</keyword>
<dbReference type="STRING" id="1147741.A0A0R3RN20"/>
<name>A0A0R3RN20_9BILA</name>
<protein>
    <recommendedName>
        <fullName evidence="1">Histone H2A</fullName>
    </recommendedName>
</protein>
<dbReference type="GO" id="GO:0046982">
    <property type="term" value="F:protein heterodimerization activity"/>
    <property type="evidence" value="ECO:0007669"/>
    <property type="project" value="InterPro"/>
</dbReference>
<dbReference type="PRINTS" id="PR00620">
    <property type="entry name" value="HISTONEH2A"/>
</dbReference>
<comment type="subcellular location">
    <subcellularLocation>
        <location evidence="1">Nucleus</location>
    </subcellularLocation>
</comment>
<keyword evidence="2" id="KW-1133">Transmembrane helix</keyword>
<sequence length="118" mass="13543">MGKPKATPAEWKSRLDRVRRPLRKHRCADRATASMYLTAIVAYFVTEILNLIRDEAKHKKKNKIHMQNTPLRIQNGNDLSGFLARLTISENRELPNINSAIFPNLPADMPSTSRRNSF</sequence>